<comment type="similarity">
    <text evidence="2">Belongs to the DIPK family.</text>
</comment>
<evidence type="ECO:0000256" key="3">
    <source>
        <dbReference type="ARBA" id="ARBA00022525"/>
    </source>
</evidence>
<sequence length="450" mass="50776">MAFRFLFRMHYKRLLFFAVFITVAFVLLRQLHLTQSAPAHERPKLRVASRRQGEPAAVIELDVDQQQQQEHDEYGTYHRLDRVGEALSRVSTCPACYGRELCSEFSEGYVTIDTAHPSMRGGRVLYSGFRHGSYQVTVTTLAESEYRAFDRVLCENAGLQENCDPASAALRSYVARPEAFTVAALRNAYKTFHTSAHTHTPQVCISDSLIRKLIAVYDENEDEKFNENEMANLYTTLITSPETAILKLLSKERSVWALPSHMGTCGRMSVVEGGLRPLADFVDERWEVRADLASQILQMIDDFQHTDNRWFFMFSELTYDHLAVTSDNRVLLTDIGDGHLIDKHGDVLHGKSLQGVCNEECFARYTRKLGGGGGEGELDVACARMPLYGHLMYAVACQEVLLPEDDAHRHQNSSAPRQRSSRAGKLELKVCCIACRRRMRGGSGSYCRSV</sequence>
<keyword evidence="4" id="KW-0732">Signal</keyword>
<evidence type="ECO:0000313" key="7">
    <source>
        <dbReference type="RefSeq" id="XP_014667947.1"/>
    </source>
</evidence>
<evidence type="ECO:0000256" key="1">
    <source>
        <dbReference type="ARBA" id="ARBA00004613"/>
    </source>
</evidence>
<dbReference type="Pfam" id="PF12260">
    <property type="entry name" value="PIP49_C"/>
    <property type="match status" value="1"/>
</dbReference>
<dbReference type="InterPro" id="IPR022049">
    <property type="entry name" value="FAM69_kinase_dom"/>
</dbReference>
<proteinExistence type="inferred from homology"/>
<dbReference type="GeneID" id="106809395"/>
<evidence type="ECO:0000313" key="8">
    <source>
        <dbReference type="RefSeq" id="XP_014667948.1"/>
    </source>
</evidence>
<evidence type="ECO:0000259" key="5">
    <source>
        <dbReference type="Pfam" id="PF12260"/>
    </source>
</evidence>
<evidence type="ECO:0000313" key="6">
    <source>
        <dbReference type="Proteomes" id="UP000695022"/>
    </source>
</evidence>
<reference evidence="7 8" key="1">
    <citation type="submission" date="2025-05" db="UniProtKB">
        <authorList>
            <consortium name="RefSeq"/>
        </authorList>
    </citation>
    <scope>IDENTIFICATION</scope>
</reference>
<keyword evidence="3" id="KW-0964">Secreted</keyword>
<dbReference type="Proteomes" id="UP000695022">
    <property type="component" value="Unplaced"/>
</dbReference>
<gene>
    <name evidence="7 8" type="primary">LOC106809395</name>
</gene>
<dbReference type="RefSeq" id="XP_014667947.1">
    <property type="nucleotide sequence ID" value="XM_014812461.1"/>
</dbReference>
<dbReference type="RefSeq" id="XP_014667948.1">
    <property type="nucleotide sequence ID" value="XM_014812462.1"/>
</dbReference>
<evidence type="ECO:0000256" key="2">
    <source>
        <dbReference type="ARBA" id="ARBA00006338"/>
    </source>
</evidence>
<feature type="domain" description="FAM69 protein-kinase" evidence="5">
    <location>
        <begin position="236"/>
        <end position="337"/>
    </location>
</feature>
<protein>
    <submittedName>
        <fullName evidence="7 8">Deleted in autism protein 1 homolog</fullName>
    </submittedName>
</protein>
<keyword evidence="6" id="KW-1185">Reference proteome</keyword>
<comment type="subcellular location">
    <subcellularLocation>
        <location evidence="1">Secreted</location>
    </subcellularLocation>
</comment>
<name>A0ABM1E6X6_PRICU</name>
<evidence type="ECO:0000256" key="4">
    <source>
        <dbReference type="ARBA" id="ARBA00022729"/>
    </source>
</evidence>
<accession>A0ABM1E6X6</accession>
<organism evidence="6 7">
    <name type="scientific">Priapulus caudatus</name>
    <name type="common">Priapulid worm</name>
    <dbReference type="NCBI Taxonomy" id="37621"/>
    <lineage>
        <taxon>Eukaryota</taxon>
        <taxon>Metazoa</taxon>
        <taxon>Ecdysozoa</taxon>
        <taxon>Scalidophora</taxon>
        <taxon>Priapulida</taxon>
        <taxon>Priapulimorpha</taxon>
        <taxon>Priapulimorphida</taxon>
        <taxon>Priapulidae</taxon>
        <taxon>Priapulus</taxon>
    </lineage>
</organism>
<dbReference type="PANTHER" id="PTHR32073:SF10">
    <property type="entry name" value="FAM69 PROTEIN-KINASE DOMAIN-CONTAINING PROTEIN"/>
    <property type="match status" value="1"/>
</dbReference>
<dbReference type="PANTHER" id="PTHR32073">
    <property type="entry name" value="GH11358P"/>
    <property type="match status" value="1"/>
</dbReference>
<dbReference type="InterPro" id="IPR020519">
    <property type="entry name" value="DIPK2A/B"/>
</dbReference>